<dbReference type="InterPro" id="IPR011013">
    <property type="entry name" value="Gal_mutarotase_sf_dom"/>
</dbReference>
<dbReference type="PIRSF" id="PIRSF005096">
    <property type="entry name" value="GALM"/>
    <property type="match status" value="1"/>
</dbReference>
<evidence type="ECO:0000256" key="4">
    <source>
        <dbReference type="ARBA" id="ARBA00023277"/>
    </source>
</evidence>
<dbReference type="InterPro" id="IPR014718">
    <property type="entry name" value="GH-type_carb-bd"/>
</dbReference>
<dbReference type="RefSeq" id="WP_196273202.1">
    <property type="nucleotide sequence ID" value="NZ_JADQDO010000010.1"/>
</dbReference>
<feature type="binding site" evidence="7">
    <location>
        <position position="238"/>
    </location>
    <ligand>
        <name>beta-D-galactose</name>
        <dbReference type="ChEBI" id="CHEBI:27667"/>
    </ligand>
</feature>
<comment type="pathway">
    <text evidence="1 5">Carbohydrate metabolism; hexose metabolism.</text>
</comment>
<dbReference type="EC" id="5.1.3.3" evidence="5"/>
<gene>
    <name evidence="9" type="ORF">I2H38_17710</name>
</gene>
<dbReference type="Gene3D" id="2.70.98.10">
    <property type="match status" value="1"/>
</dbReference>
<feature type="binding site" evidence="8">
    <location>
        <begin position="76"/>
        <end position="77"/>
    </location>
    <ligand>
        <name>beta-D-galactose</name>
        <dbReference type="ChEBI" id="CHEBI:27667"/>
    </ligand>
</feature>
<dbReference type="PANTHER" id="PTHR10091:SF49">
    <property type="entry name" value="ALDOSE 1-EPIMERASE"/>
    <property type="match status" value="1"/>
</dbReference>
<dbReference type="PANTHER" id="PTHR10091">
    <property type="entry name" value="ALDOSE-1-EPIMERASE"/>
    <property type="match status" value="1"/>
</dbReference>
<dbReference type="Proteomes" id="UP000599312">
    <property type="component" value="Unassembled WGS sequence"/>
</dbReference>
<keyword evidence="3 5" id="KW-0413">Isomerase</keyword>
<dbReference type="SUPFAM" id="SSF74650">
    <property type="entry name" value="Galactose mutarotase-like"/>
    <property type="match status" value="1"/>
</dbReference>
<name>A0A931BUZ9_9HYPH</name>
<sequence length="345" mass="37346">MTIERFGSVDGSDVLEITLTGPTGMEMRVLTWGAVIRDLVVPSANGLQRVVLGLNSIEDYIAHSPYFGAIVGRYANRIGHARFHLGGQLFRLNANEGRNQLHGGAAGFGRRLWTEIDRHPSSVTLALVSADGDMGYPGRLVATCTYALIEPATVRIVLEATCDKPTPVNLTTHGYFNLDGSTDISSHHLMLAAHFITPTSPDLIPTGEIMSVADTAYDFTTLRPIGASQLMQRRISYDINYVLTRGAGDFGHAATLKSLKNSLTMELWTTEPGVQFYDGHMIEVPVPGLGGVHYGPHAGLCLEPQRFPDGPNKAHFPPCILEPGQVSRQVSELRFALADGTPRSG</sequence>
<dbReference type="GO" id="GO:0033499">
    <property type="term" value="P:galactose catabolic process via UDP-galactose, Leloir pathway"/>
    <property type="evidence" value="ECO:0007669"/>
    <property type="project" value="TreeGrafter"/>
</dbReference>
<evidence type="ECO:0000256" key="3">
    <source>
        <dbReference type="ARBA" id="ARBA00023235"/>
    </source>
</evidence>
<evidence type="ECO:0000313" key="10">
    <source>
        <dbReference type="Proteomes" id="UP000599312"/>
    </source>
</evidence>
<evidence type="ECO:0000256" key="5">
    <source>
        <dbReference type="PIRNR" id="PIRNR005096"/>
    </source>
</evidence>
<evidence type="ECO:0000256" key="8">
    <source>
        <dbReference type="PIRSR" id="PIRSR005096-3"/>
    </source>
</evidence>
<evidence type="ECO:0000256" key="6">
    <source>
        <dbReference type="PIRSR" id="PIRSR005096-1"/>
    </source>
</evidence>
<accession>A0A931BUZ9</accession>
<feature type="binding site" evidence="8">
    <location>
        <begin position="173"/>
        <end position="175"/>
    </location>
    <ligand>
        <name>beta-D-galactose</name>
        <dbReference type="ChEBI" id="CHEBI:27667"/>
    </ligand>
</feature>
<comment type="caution">
    <text evidence="9">The sequence shown here is derived from an EMBL/GenBank/DDBJ whole genome shotgun (WGS) entry which is preliminary data.</text>
</comment>
<protein>
    <recommendedName>
        <fullName evidence="5">Aldose 1-epimerase</fullName>
        <ecNumber evidence="5">5.1.3.3</ecNumber>
    </recommendedName>
</protein>
<feature type="active site" description="Proton acceptor" evidence="6">
    <location>
        <position position="303"/>
    </location>
</feature>
<dbReference type="AlphaFoldDB" id="A0A931BUZ9"/>
<dbReference type="InterPro" id="IPR015443">
    <property type="entry name" value="Aldose_1-epimerase"/>
</dbReference>
<keyword evidence="4 5" id="KW-0119">Carbohydrate metabolism</keyword>
<keyword evidence="10" id="KW-1185">Reference proteome</keyword>
<organism evidence="9 10">
    <name type="scientific">Microvirga alba</name>
    <dbReference type="NCBI Taxonomy" id="2791025"/>
    <lineage>
        <taxon>Bacteria</taxon>
        <taxon>Pseudomonadati</taxon>
        <taxon>Pseudomonadota</taxon>
        <taxon>Alphaproteobacteria</taxon>
        <taxon>Hyphomicrobiales</taxon>
        <taxon>Methylobacteriaceae</taxon>
        <taxon>Microvirga</taxon>
    </lineage>
</organism>
<evidence type="ECO:0000256" key="1">
    <source>
        <dbReference type="ARBA" id="ARBA00005028"/>
    </source>
</evidence>
<dbReference type="GO" id="GO:0030246">
    <property type="term" value="F:carbohydrate binding"/>
    <property type="evidence" value="ECO:0007669"/>
    <property type="project" value="InterPro"/>
</dbReference>
<proteinExistence type="inferred from homology"/>
<feature type="active site" description="Proton donor" evidence="6">
    <location>
        <position position="173"/>
    </location>
</feature>
<dbReference type="InterPro" id="IPR008183">
    <property type="entry name" value="Aldose_1/G6P_1-epimerase"/>
</dbReference>
<dbReference type="Pfam" id="PF01263">
    <property type="entry name" value="Aldose_epim"/>
    <property type="match status" value="1"/>
</dbReference>
<dbReference type="GO" id="GO:0004034">
    <property type="term" value="F:aldose 1-epimerase activity"/>
    <property type="evidence" value="ECO:0007669"/>
    <property type="project" value="UniProtKB-EC"/>
</dbReference>
<reference evidence="9" key="1">
    <citation type="submission" date="2020-11" db="EMBL/GenBank/DDBJ databases">
        <authorList>
            <person name="Kim M.K."/>
        </authorList>
    </citation>
    <scope>NUCLEOTIDE SEQUENCE</scope>
    <source>
        <strain evidence="9">BT350</strain>
    </source>
</reference>
<evidence type="ECO:0000256" key="7">
    <source>
        <dbReference type="PIRSR" id="PIRSR005096-2"/>
    </source>
</evidence>
<dbReference type="InterPro" id="IPR047215">
    <property type="entry name" value="Galactose_mutarotase-like"/>
</dbReference>
<comment type="similarity">
    <text evidence="2 5">Belongs to the aldose epimerase family.</text>
</comment>
<dbReference type="GO" id="GO:0006006">
    <property type="term" value="P:glucose metabolic process"/>
    <property type="evidence" value="ECO:0007669"/>
    <property type="project" value="TreeGrafter"/>
</dbReference>
<evidence type="ECO:0000256" key="2">
    <source>
        <dbReference type="ARBA" id="ARBA00006206"/>
    </source>
</evidence>
<dbReference type="EMBL" id="JADQDO010000010">
    <property type="protein sequence ID" value="MBF9235214.1"/>
    <property type="molecule type" value="Genomic_DNA"/>
</dbReference>
<evidence type="ECO:0000313" key="9">
    <source>
        <dbReference type="EMBL" id="MBF9235214.1"/>
    </source>
</evidence>
<dbReference type="CDD" id="cd09019">
    <property type="entry name" value="galactose_mutarotase_like"/>
    <property type="match status" value="1"/>
</dbReference>
<comment type="catalytic activity">
    <reaction evidence="5">
        <text>alpha-D-glucose = beta-D-glucose</text>
        <dbReference type="Rhea" id="RHEA:10264"/>
        <dbReference type="ChEBI" id="CHEBI:15903"/>
        <dbReference type="ChEBI" id="CHEBI:17925"/>
        <dbReference type="EC" id="5.1.3.3"/>
    </reaction>
</comment>
<dbReference type="NCBIfam" id="NF008277">
    <property type="entry name" value="PRK11055.1"/>
    <property type="match status" value="1"/>
</dbReference>